<feature type="coiled-coil region" evidence="1">
    <location>
        <begin position="717"/>
        <end position="765"/>
    </location>
</feature>
<dbReference type="EMBL" id="WUBL01000004">
    <property type="protein sequence ID" value="KAF2972889.1"/>
    <property type="molecule type" value="Genomic_DNA"/>
</dbReference>
<feature type="coiled-coil region" evidence="1">
    <location>
        <begin position="441"/>
        <end position="521"/>
    </location>
</feature>
<feature type="compositionally biased region" description="Basic and acidic residues" evidence="2">
    <location>
        <begin position="1060"/>
        <end position="1069"/>
    </location>
</feature>
<feature type="coiled-coil region" evidence="1">
    <location>
        <begin position="548"/>
        <end position="596"/>
    </location>
</feature>
<feature type="compositionally biased region" description="Basic and acidic residues" evidence="2">
    <location>
        <begin position="47"/>
        <end position="59"/>
    </location>
</feature>
<reference evidence="3 4" key="1">
    <citation type="submission" date="2019-12" db="EMBL/GenBank/DDBJ databases">
        <title>Draft genome sequence of the ascomycete Xylaria multiplex DSM 110363.</title>
        <authorList>
            <person name="Buettner E."/>
            <person name="Kellner H."/>
        </authorList>
    </citation>
    <scope>NUCLEOTIDE SEQUENCE [LARGE SCALE GENOMIC DNA]</scope>
    <source>
        <strain evidence="3 4">DSM 110363</strain>
    </source>
</reference>
<feature type="region of interest" description="Disordered" evidence="2">
    <location>
        <begin position="1020"/>
        <end position="1140"/>
    </location>
</feature>
<feature type="region of interest" description="Disordered" evidence="2">
    <location>
        <begin position="37"/>
        <end position="68"/>
    </location>
</feature>
<dbReference type="OrthoDB" id="4848543at2759"/>
<feature type="compositionally biased region" description="Basic and acidic residues" evidence="2">
    <location>
        <begin position="1116"/>
        <end position="1127"/>
    </location>
</feature>
<accession>A0A7C8IUV6</accession>
<dbReference type="AlphaFoldDB" id="A0A7C8IUV6"/>
<gene>
    <name evidence="3" type="ORF">GQX73_g725</name>
</gene>
<dbReference type="Proteomes" id="UP000481858">
    <property type="component" value="Unassembled WGS sequence"/>
</dbReference>
<sequence>MAAEPSPKLHHLKYPESQFDSQTSTVLEQNFLAPLKDSQEVQGVAPEWHDDIGGHKEENGTDQPLKPTQGPFFSRPMLEDPLNFQDGFQYSKAPTPHIQLNRPLAPRNVLGLQINLKNDSFVKTEHPPHNSDCQIIEDPLGCDLDNSRDIGEAGIQTSLPAPNMKMKTYDTASIRSHHSSKGTVRTYEGAKESTHSLSGPPFKNTSPIINKGSALPQQRKAHIRSSAAQLEGHKLPKTITDIQRKALIQSKHTNRISHPVHRSKGQIEKSLSPRPNTPEVHQDLVNDYEVLHTRTTRSQGWPARDPAWNQPTDIPRAQAMHGEPRKNRSSVAEMTRPFVRDAHEDYSTTRTVSRASNISKIRAPLGKERRRARVKRAIPGMEESNALRYQLSQSWNKFFGHENERNKFWEKKITEMEEQLTERDGKISDYLEEIHRRGQIIEDLENVKKEQNVLCQEKEAALSDLTERVQRLREKMREYKDHLNDATKEQQNIFNYIRPKYHQMREQLKQAELNHQNSLEQALSVTKVAREEIRDSVNEVQALSQQEIHKLRLEIRTLEVKLAEREKDVNREKDHINDLRRELRESHELNRDALRSLHTQNHELMKKSDERAIQIQTVEHGVNQQEQRIQSLQKFLEDDKATSLSPSELVESLKALQTGALNHVLSDFREYTESDREQSSQAIEGLKSDILAVREVCTGLCEKIQSNQNASEWQEKFGEAQTEFHALLRQMDRLKEKLARTQDEAKMQLEQQERLQQELVSLRANALATGEFNSRIENLQREKGKIQGLLDEKQTCIRGLEDELRRVYETLSAQECRLKDNERQFQDEQEKLMQTVASCHEQKEQAVKQAREEECMRTRAEYRDIKDRLHEAEQDCGRLQNELVQVQLSAESALKDSRDSAAKQAQEVLQPIIGLMNKVSEGLQTSKHAKDDLNAKLEAWSSGHAELSLLRQAVRKIEKDQEKATENGSRLRELLDIQKKLDDTWQWHRAEVDALHRAIELEKSVKADTERFNRRVTIRSPGINDNHNQKMVPVSNEEERATRRQTGSLKSIMKPVMSQVERRPEEQYHKAFSHSAYNRPVLGPPTSVEEESVNETIPKSAEIVSTEESRSRKRKSVETETKPRENAEEQSQSAENPRAKISRSMSNAFHDPVPKPTTNSILLQAELFHVRGGPIERRSRSLITYGSPHLDIRGVGSGDQESLLENRETHTHSFNFIS</sequence>
<feature type="coiled-coil region" evidence="1">
    <location>
        <begin position="855"/>
        <end position="889"/>
    </location>
</feature>
<organism evidence="3 4">
    <name type="scientific">Xylaria multiplex</name>
    <dbReference type="NCBI Taxonomy" id="323545"/>
    <lineage>
        <taxon>Eukaryota</taxon>
        <taxon>Fungi</taxon>
        <taxon>Dikarya</taxon>
        <taxon>Ascomycota</taxon>
        <taxon>Pezizomycotina</taxon>
        <taxon>Sordariomycetes</taxon>
        <taxon>Xylariomycetidae</taxon>
        <taxon>Xylariales</taxon>
        <taxon>Xylariaceae</taxon>
        <taxon>Xylaria</taxon>
    </lineage>
</organism>
<feature type="region of interest" description="Disordered" evidence="2">
    <location>
        <begin position="256"/>
        <end position="278"/>
    </location>
</feature>
<evidence type="ECO:0000313" key="4">
    <source>
        <dbReference type="Proteomes" id="UP000481858"/>
    </source>
</evidence>
<feature type="region of interest" description="Disordered" evidence="2">
    <location>
        <begin position="1"/>
        <end position="20"/>
    </location>
</feature>
<keyword evidence="4" id="KW-1185">Reference proteome</keyword>
<feature type="coiled-coil region" evidence="1">
    <location>
        <begin position="797"/>
        <end position="831"/>
    </location>
</feature>
<evidence type="ECO:0000256" key="2">
    <source>
        <dbReference type="SAM" id="MobiDB-lite"/>
    </source>
</evidence>
<comment type="caution">
    <text evidence="3">The sequence shown here is derived from an EMBL/GenBank/DDBJ whole genome shotgun (WGS) entry which is preliminary data.</text>
</comment>
<protein>
    <submittedName>
        <fullName evidence="3">Uncharacterized protein</fullName>
    </submittedName>
</protein>
<keyword evidence="1" id="KW-0175">Coiled coil</keyword>
<evidence type="ECO:0000256" key="1">
    <source>
        <dbReference type="SAM" id="Coils"/>
    </source>
</evidence>
<name>A0A7C8IUV6_9PEZI</name>
<proteinExistence type="predicted"/>
<dbReference type="InParanoid" id="A0A7C8IUV6"/>
<evidence type="ECO:0000313" key="3">
    <source>
        <dbReference type="EMBL" id="KAF2972889.1"/>
    </source>
</evidence>